<dbReference type="Proteomes" id="UP000320762">
    <property type="component" value="Unassembled WGS sequence"/>
</dbReference>
<evidence type="ECO:0000313" key="2">
    <source>
        <dbReference type="EMBL" id="TRM60963.1"/>
    </source>
</evidence>
<accession>A0A550C830</accession>
<name>A0A550C830_9AGAR</name>
<evidence type="ECO:0000256" key="1">
    <source>
        <dbReference type="SAM" id="MobiDB-lite"/>
    </source>
</evidence>
<evidence type="ECO:0000313" key="3">
    <source>
        <dbReference type="Proteomes" id="UP000320762"/>
    </source>
</evidence>
<sequence>MSLEMASTPAFTVVFPAPPPTSNVLTASQRAQLLRTTKKLGRILGVAPRLLDAETLPPAAQQQHAQACHVPVFSISRPASPISLKRNLPVSHRRSTSCSSAHRCSSPLGDSSPAAPVLRLALPPAGSPSACAGAPSSPRGNAFTLVPAGRAGKENAARGGMSASGVTASAFRGMSARGGIASTSRGTSVSALRRRKLDRLRHTLGEGVPQDLIFPPSSPQEFILPPGGRDVSSVGKTAGRAYEWDGQPAERERPSIERGRAFIERKRGRVIEQLRETSERTRGIDQRMPSNNELASDSDELGTDASDLRGGFDELGTEAHQALDRDALPARPTTALGVRRDNLVSLATRSNTDLLDDLDEKPPAWSAFDDLPPTWSVSLPALWCAPDAHVPQWSRTPARLDVIIESDDEE</sequence>
<comment type="caution">
    <text evidence="2">The sequence shown here is derived from an EMBL/GenBank/DDBJ whole genome shotgun (WGS) entry which is preliminary data.</text>
</comment>
<dbReference type="OrthoDB" id="3034829at2759"/>
<feature type="region of interest" description="Disordered" evidence="1">
    <location>
        <begin position="84"/>
        <end position="110"/>
    </location>
</feature>
<feature type="compositionally biased region" description="Low complexity" evidence="1">
    <location>
        <begin position="125"/>
        <end position="138"/>
    </location>
</feature>
<reference evidence="2 3" key="1">
    <citation type="journal article" date="2019" name="New Phytol.">
        <title>Comparative genomics reveals unique wood-decay strategies and fruiting body development in the Schizophyllaceae.</title>
        <authorList>
            <person name="Almasi E."/>
            <person name="Sahu N."/>
            <person name="Krizsan K."/>
            <person name="Balint B."/>
            <person name="Kovacs G.M."/>
            <person name="Kiss B."/>
            <person name="Cseklye J."/>
            <person name="Drula E."/>
            <person name="Henrissat B."/>
            <person name="Nagy I."/>
            <person name="Chovatia M."/>
            <person name="Adam C."/>
            <person name="LaButti K."/>
            <person name="Lipzen A."/>
            <person name="Riley R."/>
            <person name="Grigoriev I.V."/>
            <person name="Nagy L.G."/>
        </authorList>
    </citation>
    <scope>NUCLEOTIDE SEQUENCE [LARGE SCALE GENOMIC DNA]</scope>
    <source>
        <strain evidence="2 3">NL-1724</strain>
    </source>
</reference>
<proteinExistence type="predicted"/>
<dbReference type="EMBL" id="VDMD01000019">
    <property type="protein sequence ID" value="TRM60963.1"/>
    <property type="molecule type" value="Genomic_DNA"/>
</dbReference>
<protein>
    <submittedName>
        <fullName evidence="2">Uncharacterized protein</fullName>
    </submittedName>
</protein>
<feature type="compositionally biased region" description="Low complexity" evidence="1">
    <location>
        <begin position="96"/>
        <end position="106"/>
    </location>
</feature>
<organism evidence="2 3">
    <name type="scientific">Schizophyllum amplum</name>
    <dbReference type="NCBI Taxonomy" id="97359"/>
    <lineage>
        <taxon>Eukaryota</taxon>
        <taxon>Fungi</taxon>
        <taxon>Dikarya</taxon>
        <taxon>Basidiomycota</taxon>
        <taxon>Agaricomycotina</taxon>
        <taxon>Agaricomycetes</taxon>
        <taxon>Agaricomycetidae</taxon>
        <taxon>Agaricales</taxon>
        <taxon>Schizophyllaceae</taxon>
        <taxon>Schizophyllum</taxon>
    </lineage>
</organism>
<gene>
    <name evidence="2" type="ORF">BD626DRAFT_571347</name>
</gene>
<feature type="region of interest" description="Disordered" evidence="1">
    <location>
        <begin position="278"/>
        <end position="310"/>
    </location>
</feature>
<feature type="region of interest" description="Disordered" evidence="1">
    <location>
        <begin position="125"/>
        <end position="145"/>
    </location>
</feature>
<dbReference type="AlphaFoldDB" id="A0A550C830"/>
<keyword evidence="3" id="KW-1185">Reference proteome</keyword>